<reference evidence="2 3" key="1">
    <citation type="submission" date="2016-07" db="EMBL/GenBank/DDBJ databases">
        <title>Pervasive Adenine N6-methylation of Active Genes in Fungi.</title>
        <authorList>
            <consortium name="DOE Joint Genome Institute"/>
            <person name="Mondo S.J."/>
            <person name="Dannebaum R.O."/>
            <person name="Kuo R.C."/>
            <person name="Labutti K."/>
            <person name="Haridas S."/>
            <person name="Kuo A."/>
            <person name="Salamov A."/>
            <person name="Ahrendt S.R."/>
            <person name="Lipzen A."/>
            <person name="Sullivan W."/>
            <person name="Andreopoulos W.B."/>
            <person name="Clum A."/>
            <person name="Lindquist E."/>
            <person name="Daum C."/>
            <person name="Ramamoorthy G.K."/>
            <person name="Gryganskyi A."/>
            <person name="Culley D."/>
            <person name="Magnuson J.K."/>
            <person name="James T.Y."/>
            <person name="O'Malley M.A."/>
            <person name="Stajich J.E."/>
            <person name="Spatafora J.W."/>
            <person name="Visel A."/>
            <person name="Grigoriev I.V."/>
        </authorList>
    </citation>
    <scope>NUCLEOTIDE SEQUENCE [LARGE SCALE GENOMIC DNA]</scope>
    <source>
        <strain evidence="2 3">JEL800</strain>
    </source>
</reference>
<feature type="compositionally biased region" description="Polar residues" evidence="1">
    <location>
        <begin position="207"/>
        <end position="216"/>
    </location>
</feature>
<organism evidence="2 3">
    <name type="scientific">Rhizoclosmatium globosum</name>
    <dbReference type="NCBI Taxonomy" id="329046"/>
    <lineage>
        <taxon>Eukaryota</taxon>
        <taxon>Fungi</taxon>
        <taxon>Fungi incertae sedis</taxon>
        <taxon>Chytridiomycota</taxon>
        <taxon>Chytridiomycota incertae sedis</taxon>
        <taxon>Chytridiomycetes</taxon>
        <taxon>Chytridiales</taxon>
        <taxon>Chytriomycetaceae</taxon>
        <taxon>Rhizoclosmatium</taxon>
    </lineage>
</organism>
<comment type="caution">
    <text evidence="2">The sequence shown here is derived from an EMBL/GenBank/DDBJ whole genome shotgun (WGS) entry which is preliminary data.</text>
</comment>
<dbReference type="Proteomes" id="UP000193642">
    <property type="component" value="Unassembled WGS sequence"/>
</dbReference>
<accession>A0A1Y2C610</accession>
<keyword evidence="3" id="KW-1185">Reference proteome</keyword>
<dbReference type="AlphaFoldDB" id="A0A1Y2C610"/>
<sequence>MHQSHSDNDDEDLGFEDVLALFKGGSFVEVESLAQQRTQQLAHILHHSNQTQSTEKRKKKSAANEKKVKDAYANVTGNGKGLRERSSKDYVSTRPQTKDYSEKMEALTMERLAVIEQIRKEQTSILKLNTWFNKEIMELAKQGARDSETFQSLVDACECLSVYSPFCLITQYSRTNIASKTQLMLNITAAETVVAPSKSAHAPPVQKQLQSNSTRPSPIVQPTMKNTLRAVSKNSGVVKAGGAGGGKGKNVGVATVRAIDGFKQLFEMG</sequence>
<evidence type="ECO:0000256" key="1">
    <source>
        <dbReference type="SAM" id="MobiDB-lite"/>
    </source>
</evidence>
<feature type="region of interest" description="Disordered" evidence="1">
    <location>
        <begin position="46"/>
        <end position="97"/>
    </location>
</feature>
<protein>
    <submittedName>
        <fullName evidence="2">Uncharacterized protein</fullName>
    </submittedName>
</protein>
<gene>
    <name evidence="2" type="ORF">BCR33DRAFT_739324</name>
</gene>
<evidence type="ECO:0000313" key="2">
    <source>
        <dbReference type="EMBL" id="ORY42317.1"/>
    </source>
</evidence>
<dbReference type="EMBL" id="MCGO01000029">
    <property type="protein sequence ID" value="ORY42317.1"/>
    <property type="molecule type" value="Genomic_DNA"/>
</dbReference>
<name>A0A1Y2C610_9FUNG</name>
<feature type="region of interest" description="Disordered" evidence="1">
    <location>
        <begin position="200"/>
        <end position="223"/>
    </location>
</feature>
<evidence type="ECO:0000313" key="3">
    <source>
        <dbReference type="Proteomes" id="UP000193642"/>
    </source>
</evidence>
<proteinExistence type="predicted"/>